<dbReference type="InterPro" id="IPR013506">
    <property type="entry name" value="Topo_IIA_bsu_dom2"/>
</dbReference>
<dbReference type="GO" id="GO:0003918">
    <property type="term" value="F:DNA topoisomerase type II (double strand cut, ATP-hydrolyzing) activity"/>
    <property type="evidence" value="ECO:0007669"/>
    <property type="project" value="UniProtKB-EC"/>
</dbReference>
<dbReference type="Gene3D" id="3.30.1490.30">
    <property type="match status" value="1"/>
</dbReference>
<keyword evidence="12" id="KW-0413">Isomerase</keyword>
<evidence type="ECO:0000256" key="9">
    <source>
        <dbReference type="ARBA" id="ARBA00022842"/>
    </source>
</evidence>
<reference evidence="15" key="1">
    <citation type="journal article" date="2020" name="Nature">
        <title>Giant virus diversity and host interactions through global metagenomics.</title>
        <authorList>
            <person name="Schulz F."/>
            <person name="Roux S."/>
            <person name="Paez-Espino D."/>
            <person name="Jungbluth S."/>
            <person name="Walsh D.A."/>
            <person name="Denef V.J."/>
            <person name="McMahon K.D."/>
            <person name="Konstantinidis K.T."/>
            <person name="Eloe-Fadrosh E.A."/>
            <person name="Kyrpides N.C."/>
            <person name="Woyke T."/>
        </authorList>
    </citation>
    <scope>NUCLEOTIDE SEQUENCE</scope>
    <source>
        <strain evidence="15">GVMAG-S-ERX555967-131</strain>
    </source>
</reference>
<dbReference type="EC" id="5.6.2.2" evidence="5"/>
<dbReference type="SUPFAM" id="SSF55874">
    <property type="entry name" value="ATPase domain of HSP90 chaperone/DNA topoisomerase II/histidine kinase"/>
    <property type="match status" value="1"/>
</dbReference>
<dbReference type="InterPro" id="IPR036890">
    <property type="entry name" value="HATPase_C_sf"/>
</dbReference>
<dbReference type="Pfam" id="PF00204">
    <property type="entry name" value="DNA_gyraseB"/>
    <property type="match status" value="1"/>
</dbReference>
<evidence type="ECO:0000256" key="10">
    <source>
        <dbReference type="ARBA" id="ARBA00023029"/>
    </source>
</evidence>
<name>A0A6C0F911_9ZZZZ</name>
<organism evidence="15">
    <name type="scientific">viral metagenome</name>
    <dbReference type="NCBI Taxonomy" id="1070528"/>
    <lineage>
        <taxon>unclassified sequences</taxon>
        <taxon>metagenomes</taxon>
        <taxon>organismal metagenomes</taxon>
    </lineage>
</organism>
<evidence type="ECO:0000259" key="13">
    <source>
        <dbReference type="PROSITE" id="PS50880"/>
    </source>
</evidence>
<dbReference type="Pfam" id="PF16898">
    <property type="entry name" value="TOPRIM_C"/>
    <property type="match status" value="1"/>
</dbReference>
<keyword evidence="8" id="KW-0067">ATP-binding</keyword>
<proteinExistence type="inferred from homology"/>
<dbReference type="InterPro" id="IPR001154">
    <property type="entry name" value="TopoII_euk"/>
</dbReference>
<evidence type="ECO:0000313" key="15">
    <source>
        <dbReference type="EMBL" id="QHT37083.1"/>
    </source>
</evidence>
<dbReference type="CDD" id="cd03481">
    <property type="entry name" value="TopoIIA_Trans_ScTopoIIA"/>
    <property type="match status" value="1"/>
</dbReference>
<dbReference type="GO" id="GO:0003677">
    <property type="term" value="F:DNA binding"/>
    <property type="evidence" value="ECO:0007669"/>
    <property type="project" value="UniProtKB-KW"/>
</dbReference>
<dbReference type="InterPro" id="IPR001241">
    <property type="entry name" value="Topo_IIA"/>
</dbReference>
<dbReference type="Gene3D" id="3.90.199.10">
    <property type="entry name" value="Topoisomerase II, domain 5"/>
    <property type="match status" value="1"/>
</dbReference>
<protein>
    <recommendedName>
        <fullName evidence="5">DNA topoisomerase (ATP-hydrolyzing)</fullName>
        <ecNumber evidence="5">5.6.2.2</ecNumber>
    </recommendedName>
</protein>
<sequence length="1082" mass="123385">MATKDKYQKYTPLEHILARPDTYVGSLETDNEKQWVLNKNKTGFDYKTIKHIPGLYKIYDEILVNAIDQASIDNKLDTIKVSIDANGTITVMNTGIGIPIEKHSKEDVYIPEMIFGQLLTSSNYDDNIKRTVGGRNGYGAKLANVFSSMFTLEVDDVQTQQTFTMTWTNNMQEKTEPIISKKACKKGLVKIIFKPDYKRFGLKKLDADSFALFEKRVYDACACTPDRVNVYFNDIKLCYKNFEKYVDLYIGNKKETNRIYESTKRWDVAVCYSDDGYKQISFVNGINTSIGGTHVDHVVRKIVNKIIDKIISKNANSQVKASFVKDHMFVFVKATLENPSFSSQTKTECTLKPQSFGSTFECSDDFSKKLLKLGIMEDAMALAKHKELRELSKTDGKKRGSIKGIPKLDDANFAGTSKSEKCTLFLTEGDSAKTFAVSGLSEIGRDYYGIFPLRGKLLNVREATPKQLIDNVEINAIKQILGLQQGRIYESLSDLRYGHIEILTDADVDGSHIKGLIINFIHTFWPSLLKFPTFIQSMVTPVIKVFKKNEEYSFYTISDYNVWKETKPCKGKTYTIKYYKGLGTSTSKEAKEYFRNKSQNTVYYIENDDASPHIVLAFKKDHADNRKQWILDGIQNNETIEYTGNNQQIDYSDFINKDLIQFSIADVERSIPSMIDGLKPSQRKVIFACRKRKNTEIKVSQLAGYASTVSAYHHGEQSMNSTIVGLAQNFVGSNNINLLQPKGQFGTRLMGGKDAASPRYIFTMLSNNCSQLIKTNDDPVLSYLNDDGMEIEPKYYVPTLPLVLINGADGIGTGYSSNVPCFNPDDIKTNIKLSLKNESLNEMIPWYNGFTGEIKPVPDFPGHYITIGKYSIVRDKLEITELPIGKWIQDYKEFLDSLIDDKIINYRNHSTEDKPHFVVKIDPKVISKCDVLKVFKLTSNLSTKNMHLFDANGNIKKYATPNDIIEEFVLVRMKYYQLRKNHIISQLTSTLDIISNKVRFIEMVTNDEIIIFKKKKDSIVNDLKQNKFTKIDDSYDYLLNLKLYNLTHENIVDLKKQHKNTQSELSNIKKLSTLDMWTNDLS</sequence>
<dbReference type="GO" id="GO:0005524">
    <property type="term" value="F:ATP binding"/>
    <property type="evidence" value="ECO:0007669"/>
    <property type="project" value="UniProtKB-KW"/>
</dbReference>
<evidence type="ECO:0000256" key="1">
    <source>
        <dbReference type="ARBA" id="ARBA00000185"/>
    </source>
</evidence>
<dbReference type="SMART" id="SM00434">
    <property type="entry name" value="TOP4c"/>
    <property type="match status" value="1"/>
</dbReference>
<dbReference type="SMART" id="SM00433">
    <property type="entry name" value="TOP2c"/>
    <property type="match status" value="1"/>
</dbReference>
<dbReference type="InterPro" id="IPR034157">
    <property type="entry name" value="TOPRIM_TopoII"/>
</dbReference>
<keyword evidence="10" id="KW-0799">Topoisomerase</keyword>
<dbReference type="AlphaFoldDB" id="A0A6C0F911"/>
<dbReference type="InterPro" id="IPR018522">
    <property type="entry name" value="TopoIIA_CS"/>
</dbReference>
<dbReference type="Pfam" id="PF01751">
    <property type="entry name" value="Toprim"/>
    <property type="match status" value="1"/>
</dbReference>
<evidence type="ECO:0000256" key="4">
    <source>
        <dbReference type="ARBA" id="ARBA00011080"/>
    </source>
</evidence>
<dbReference type="Pfam" id="PF02518">
    <property type="entry name" value="HATPase_c"/>
    <property type="match status" value="1"/>
</dbReference>
<keyword evidence="6" id="KW-0479">Metal-binding</keyword>
<dbReference type="InterPro" id="IPR013757">
    <property type="entry name" value="Topo_IIA_A_a_sf"/>
</dbReference>
<dbReference type="InterPro" id="IPR013760">
    <property type="entry name" value="Topo_IIA-like_dom_sf"/>
</dbReference>
<dbReference type="PROSITE" id="PS50880">
    <property type="entry name" value="TOPRIM"/>
    <property type="match status" value="1"/>
</dbReference>
<dbReference type="InterPro" id="IPR013758">
    <property type="entry name" value="Topo_IIA_A/C_ab"/>
</dbReference>
<dbReference type="GO" id="GO:0046872">
    <property type="term" value="F:metal ion binding"/>
    <property type="evidence" value="ECO:0007669"/>
    <property type="project" value="UniProtKB-KW"/>
</dbReference>
<dbReference type="GO" id="GO:0000712">
    <property type="term" value="P:resolution of meiotic recombination intermediates"/>
    <property type="evidence" value="ECO:0007669"/>
    <property type="project" value="TreeGrafter"/>
</dbReference>
<feature type="domain" description="Topo IIA-type catalytic" evidence="14">
    <location>
        <begin position="671"/>
        <end position="1081"/>
    </location>
</feature>
<dbReference type="Gene3D" id="3.30.230.10">
    <property type="match status" value="1"/>
</dbReference>
<dbReference type="EMBL" id="MN738789">
    <property type="protein sequence ID" value="QHT37083.1"/>
    <property type="molecule type" value="Genomic_DNA"/>
</dbReference>
<evidence type="ECO:0000256" key="7">
    <source>
        <dbReference type="ARBA" id="ARBA00022741"/>
    </source>
</evidence>
<accession>A0A6C0F911</accession>
<dbReference type="InterPro" id="IPR020568">
    <property type="entry name" value="Ribosomal_Su5_D2-typ_SF"/>
</dbReference>
<dbReference type="FunFam" id="3.90.199.10:FF:000002">
    <property type="entry name" value="DNA topoisomerase 2"/>
    <property type="match status" value="1"/>
</dbReference>
<dbReference type="InterPro" id="IPR050634">
    <property type="entry name" value="DNA_Topoisomerase_II"/>
</dbReference>
<dbReference type="SUPFAM" id="SSF56719">
    <property type="entry name" value="Type II DNA topoisomerase"/>
    <property type="match status" value="1"/>
</dbReference>
<dbReference type="PRINTS" id="PR00418">
    <property type="entry name" value="TPI2FAMILY"/>
</dbReference>
<dbReference type="SUPFAM" id="SSF54211">
    <property type="entry name" value="Ribosomal protein S5 domain 2-like"/>
    <property type="match status" value="1"/>
</dbReference>
<comment type="cofactor">
    <cofactor evidence="2">
        <name>Ca(2+)</name>
        <dbReference type="ChEBI" id="CHEBI:29108"/>
    </cofactor>
</comment>
<keyword evidence="11" id="KW-0238">DNA-binding</keyword>
<dbReference type="InterPro" id="IPR014721">
    <property type="entry name" value="Ribsml_uS5_D2-typ_fold_subgr"/>
</dbReference>
<keyword evidence="7" id="KW-0547">Nucleotide-binding</keyword>
<dbReference type="InterPro" id="IPR003594">
    <property type="entry name" value="HATPase_dom"/>
</dbReference>
<dbReference type="GO" id="GO:0006265">
    <property type="term" value="P:DNA topological change"/>
    <property type="evidence" value="ECO:0007669"/>
    <property type="project" value="InterPro"/>
</dbReference>
<dbReference type="InterPro" id="IPR006171">
    <property type="entry name" value="TOPRIM_dom"/>
</dbReference>
<dbReference type="GO" id="GO:0000819">
    <property type="term" value="P:sister chromatid segregation"/>
    <property type="evidence" value="ECO:0007669"/>
    <property type="project" value="TreeGrafter"/>
</dbReference>
<dbReference type="Gene3D" id="1.10.268.10">
    <property type="entry name" value="Topoisomerase, domain 3"/>
    <property type="match status" value="1"/>
</dbReference>
<evidence type="ECO:0000256" key="6">
    <source>
        <dbReference type="ARBA" id="ARBA00022723"/>
    </source>
</evidence>
<keyword evidence="9" id="KW-0460">Magnesium</keyword>
<dbReference type="Gene3D" id="3.40.50.670">
    <property type="match status" value="1"/>
</dbReference>
<dbReference type="CDD" id="cd03365">
    <property type="entry name" value="TOPRIM_TopoIIA"/>
    <property type="match status" value="1"/>
</dbReference>
<comment type="cofactor">
    <cofactor evidence="3">
        <name>Mg(2+)</name>
        <dbReference type="ChEBI" id="CHEBI:18420"/>
    </cofactor>
</comment>
<dbReference type="InterPro" id="IPR002205">
    <property type="entry name" value="Topo_IIA_dom_A"/>
</dbReference>
<dbReference type="InterPro" id="IPR031660">
    <property type="entry name" value="TOPRIM_C"/>
</dbReference>
<evidence type="ECO:0000256" key="12">
    <source>
        <dbReference type="ARBA" id="ARBA00023235"/>
    </source>
</evidence>
<evidence type="ECO:0000259" key="14">
    <source>
        <dbReference type="PROSITE" id="PS52040"/>
    </source>
</evidence>
<evidence type="ECO:0000256" key="3">
    <source>
        <dbReference type="ARBA" id="ARBA00001946"/>
    </source>
</evidence>
<dbReference type="PANTHER" id="PTHR10169:SF49">
    <property type="entry name" value="DNA TOPOISOMERASE 2, MITOCHONDRIAL"/>
    <property type="match status" value="1"/>
</dbReference>
<comment type="catalytic activity">
    <reaction evidence="1">
        <text>ATP-dependent breakage, passage and rejoining of double-stranded DNA.</text>
        <dbReference type="EC" id="5.6.2.2"/>
    </reaction>
</comment>
<dbReference type="PROSITE" id="PS52040">
    <property type="entry name" value="TOPO_IIA"/>
    <property type="match status" value="1"/>
</dbReference>
<evidence type="ECO:0000256" key="5">
    <source>
        <dbReference type="ARBA" id="ARBA00012895"/>
    </source>
</evidence>
<dbReference type="PANTHER" id="PTHR10169">
    <property type="entry name" value="DNA TOPOISOMERASE/GYRASE"/>
    <property type="match status" value="1"/>
</dbReference>
<dbReference type="Gene3D" id="3.30.1360.40">
    <property type="match status" value="1"/>
</dbReference>
<feature type="domain" description="Toprim" evidence="13">
    <location>
        <begin position="422"/>
        <end position="536"/>
    </location>
</feature>
<evidence type="ECO:0000256" key="11">
    <source>
        <dbReference type="ARBA" id="ARBA00023125"/>
    </source>
</evidence>
<dbReference type="InterPro" id="IPR013759">
    <property type="entry name" value="Topo_IIA_B_C"/>
</dbReference>
<dbReference type="GO" id="GO:0005634">
    <property type="term" value="C:nucleus"/>
    <property type="evidence" value="ECO:0007669"/>
    <property type="project" value="TreeGrafter"/>
</dbReference>
<evidence type="ECO:0000256" key="8">
    <source>
        <dbReference type="ARBA" id="ARBA00022840"/>
    </source>
</evidence>
<dbReference type="Pfam" id="PF00521">
    <property type="entry name" value="DNA_topoisoIV"/>
    <property type="match status" value="1"/>
</dbReference>
<dbReference type="PROSITE" id="PS00177">
    <property type="entry name" value="TOPOISOMERASE_II"/>
    <property type="match status" value="1"/>
</dbReference>
<dbReference type="FunFam" id="3.40.50.670:FF:000001">
    <property type="entry name" value="DNA topoisomerase 2"/>
    <property type="match status" value="1"/>
</dbReference>
<evidence type="ECO:0000256" key="2">
    <source>
        <dbReference type="ARBA" id="ARBA00001913"/>
    </source>
</evidence>
<dbReference type="PRINTS" id="PR01158">
    <property type="entry name" value="TOPISMRASEII"/>
</dbReference>
<dbReference type="Gene3D" id="3.30.565.10">
    <property type="entry name" value="Histidine kinase-like ATPase, C-terminal domain"/>
    <property type="match status" value="1"/>
</dbReference>
<comment type="similarity">
    <text evidence="4">Belongs to the type II topoisomerase family.</text>
</comment>